<evidence type="ECO:0000313" key="4">
    <source>
        <dbReference type="Proteomes" id="UP000632849"/>
    </source>
</evidence>
<feature type="transmembrane region" description="Helical" evidence="2">
    <location>
        <begin position="424"/>
        <end position="449"/>
    </location>
</feature>
<reference evidence="3" key="2">
    <citation type="submission" date="2020-09" db="EMBL/GenBank/DDBJ databases">
        <authorList>
            <person name="Sun Q."/>
            <person name="Ohkuma M."/>
        </authorList>
    </citation>
    <scope>NUCLEOTIDE SEQUENCE</scope>
    <source>
        <strain evidence="3">JCM 4122</strain>
    </source>
</reference>
<gene>
    <name evidence="3" type="ORF">GCM10017667_24910</name>
</gene>
<keyword evidence="2" id="KW-0472">Membrane</keyword>
<keyword evidence="2" id="KW-0812">Transmembrane</keyword>
<dbReference type="Proteomes" id="UP000632849">
    <property type="component" value="Unassembled WGS sequence"/>
</dbReference>
<comment type="caution">
    <text evidence="3">The sequence shown here is derived from an EMBL/GenBank/DDBJ whole genome shotgun (WGS) entry which is preliminary data.</text>
</comment>
<feature type="compositionally biased region" description="Basic and acidic residues" evidence="1">
    <location>
        <begin position="1"/>
        <end position="12"/>
    </location>
</feature>
<sequence length="457" mass="47823">MVRHDGHDEGKRVSTQAGATAGERTGRRRRTAAGPRKAAALLTAAAAVGTLTALPARAAEGPDLPPYAFDASAQRIAGAASSGNAVELEPGRTYRDTLKKDGKVYYRLNLGTDRNSYVSVVAVPKPGGKAAYGDGFQVSIQDGSGTECGSQDVNFAVGDHVRPLTAYARRIVDPDESSCQEAGPYYVLVERESDAESAQDDWELEIQHLTEPLLTGKGPDKLPEAWPSKMPALPVGDAKDRQGGDGFARAVSVERGEWRARIRPGQTLFWRVPVDWGQQVFASAELGSSAAGDDSVSYALALGIDNPARGFVDLRTGSYNGKPATVALAPLRPVAHENRSTYETATNGMRFAGWYYLTATLSPEVAEEYGDGALPLTLRVDVTGTKKSAPGYAGDAGAFQVTAQDEKAAANGSPGTEADGGGTAMVALAAGGLGLGTVLLVGLGAWTFLARRPTGGR</sequence>
<keyword evidence="4" id="KW-1185">Reference proteome</keyword>
<protein>
    <submittedName>
        <fullName evidence="3">Uncharacterized protein</fullName>
    </submittedName>
</protein>
<dbReference type="AlphaFoldDB" id="A0A919BKT4"/>
<proteinExistence type="predicted"/>
<organism evidence="3 4">
    <name type="scientific">Streptomyces filamentosus</name>
    <name type="common">Streptomyces roseosporus</name>
    <dbReference type="NCBI Taxonomy" id="67294"/>
    <lineage>
        <taxon>Bacteria</taxon>
        <taxon>Bacillati</taxon>
        <taxon>Actinomycetota</taxon>
        <taxon>Actinomycetes</taxon>
        <taxon>Kitasatosporales</taxon>
        <taxon>Streptomycetaceae</taxon>
        <taxon>Streptomyces</taxon>
    </lineage>
</organism>
<dbReference type="EMBL" id="BNBE01000001">
    <property type="protein sequence ID" value="GHF93892.1"/>
    <property type="molecule type" value="Genomic_DNA"/>
</dbReference>
<evidence type="ECO:0000313" key="3">
    <source>
        <dbReference type="EMBL" id="GHF93892.1"/>
    </source>
</evidence>
<keyword evidence="2" id="KW-1133">Transmembrane helix</keyword>
<accession>A0A919BKT4</accession>
<name>A0A919BKT4_STRFL</name>
<feature type="region of interest" description="Disordered" evidence="1">
    <location>
        <begin position="1"/>
        <end position="36"/>
    </location>
</feature>
<evidence type="ECO:0000256" key="2">
    <source>
        <dbReference type="SAM" id="Phobius"/>
    </source>
</evidence>
<evidence type="ECO:0000256" key="1">
    <source>
        <dbReference type="SAM" id="MobiDB-lite"/>
    </source>
</evidence>
<reference evidence="3" key="1">
    <citation type="journal article" date="2014" name="Int. J. Syst. Evol. Microbiol.">
        <title>Complete genome sequence of Corynebacterium casei LMG S-19264T (=DSM 44701T), isolated from a smear-ripened cheese.</title>
        <authorList>
            <consortium name="US DOE Joint Genome Institute (JGI-PGF)"/>
            <person name="Walter F."/>
            <person name="Albersmeier A."/>
            <person name="Kalinowski J."/>
            <person name="Ruckert C."/>
        </authorList>
    </citation>
    <scope>NUCLEOTIDE SEQUENCE</scope>
    <source>
        <strain evidence="3">JCM 4122</strain>
    </source>
</reference>